<dbReference type="Proteomes" id="UP001500683">
    <property type="component" value="Unassembled WGS sequence"/>
</dbReference>
<accession>A0ABP7VEX9</accession>
<organism evidence="1 2">
    <name type="scientific">Actinomadura miaoliensis</name>
    <dbReference type="NCBI Taxonomy" id="430685"/>
    <lineage>
        <taxon>Bacteria</taxon>
        <taxon>Bacillati</taxon>
        <taxon>Actinomycetota</taxon>
        <taxon>Actinomycetes</taxon>
        <taxon>Streptosporangiales</taxon>
        <taxon>Thermomonosporaceae</taxon>
        <taxon>Actinomadura</taxon>
    </lineage>
</organism>
<dbReference type="RefSeq" id="WP_344944134.1">
    <property type="nucleotide sequence ID" value="NZ_BAAAZG010000009.1"/>
</dbReference>
<evidence type="ECO:0000313" key="1">
    <source>
        <dbReference type="EMBL" id="GAA4065760.1"/>
    </source>
</evidence>
<reference evidence="2" key="1">
    <citation type="journal article" date="2019" name="Int. J. Syst. Evol. Microbiol.">
        <title>The Global Catalogue of Microorganisms (GCM) 10K type strain sequencing project: providing services to taxonomists for standard genome sequencing and annotation.</title>
        <authorList>
            <consortium name="The Broad Institute Genomics Platform"/>
            <consortium name="The Broad Institute Genome Sequencing Center for Infectious Disease"/>
            <person name="Wu L."/>
            <person name="Ma J."/>
        </authorList>
    </citation>
    <scope>NUCLEOTIDE SEQUENCE [LARGE SCALE GENOMIC DNA]</scope>
    <source>
        <strain evidence="2">JCM 16702</strain>
    </source>
</reference>
<protein>
    <submittedName>
        <fullName evidence="1">Uncharacterized protein</fullName>
    </submittedName>
</protein>
<dbReference type="EMBL" id="BAAAZG010000009">
    <property type="protein sequence ID" value="GAA4065760.1"/>
    <property type="molecule type" value="Genomic_DNA"/>
</dbReference>
<evidence type="ECO:0000313" key="2">
    <source>
        <dbReference type="Proteomes" id="UP001500683"/>
    </source>
</evidence>
<gene>
    <name evidence="1" type="ORF">GCM10022214_19950</name>
</gene>
<keyword evidence="2" id="KW-1185">Reference proteome</keyword>
<comment type="caution">
    <text evidence="1">The sequence shown here is derived from an EMBL/GenBank/DDBJ whole genome shotgun (WGS) entry which is preliminary data.</text>
</comment>
<sequence>MADDEDPIPIGQALAGLEIHGLPEKWTALDAIVLVKCLDSHGEPSWAFRRTKGISDEEMLGALIVRADLARRDILDLFDEDDD</sequence>
<name>A0ABP7VEX9_9ACTN</name>
<proteinExistence type="predicted"/>